<comment type="caution">
    <text evidence="2">The sequence shown here is derived from an EMBL/GenBank/DDBJ whole genome shotgun (WGS) entry which is preliminary data.</text>
</comment>
<dbReference type="Pfam" id="PF13857">
    <property type="entry name" value="Ank_5"/>
    <property type="match status" value="1"/>
</dbReference>
<dbReference type="InterPro" id="IPR002110">
    <property type="entry name" value="Ankyrin_rpt"/>
</dbReference>
<evidence type="ECO:0000256" key="1">
    <source>
        <dbReference type="PROSITE-ProRule" id="PRU00023"/>
    </source>
</evidence>
<dbReference type="SUPFAM" id="SSF48403">
    <property type="entry name" value="Ankyrin repeat"/>
    <property type="match status" value="1"/>
</dbReference>
<dbReference type="Proteomes" id="UP000285405">
    <property type="component" value="Unassembled WGS sequence"/>
</dbReference>
<dbReference type="InterPro" id="IPR036770">
    <property type="entry name" value="Ankyrin_rpt-contain_sf"/>
</dbReference>
<proteinExistence type="predicted"/>
<keyword evidence="1" id="KW-0040">ANK repeat</keyword>
<protein>
    <submittedName>
        <fullName evidence="2">Ankyrin repeat-containing protein</fullName>
    </submittedName>
</protein>
<gene>
    <name evidence="2" type="ORF">GcC1_186005</name>
</gene>
<dbReference type="Gene3D" id="1.25.40.20">
    <property type="entry name" value="Ankyrin repeat-containing domain"/>
    <property type="match status" value="1"/>
</dbReference>
<accession>A0A420HK98</accession>
<organism evidence="2 3">
    <name type="scientific">Golovinomyces cichoracearum</name>
    <dbReference type="NCBI Taxonomy" id="62708"/>
    <lineage>
        <taxon>Eukaryota</taxon>
        <taxon>Fungi</taxon>
        <taxon>Dikarya</taxon>
        <taxon>Ascomycota</taxon>
        <taxon>Pezizomycotina</taxon>
        <taxon>Leotiomycetes</taxon>
        <taxon>Erysiphales</taxon>
        <taxon>Erysiphaceae</taxon>
        <taxon>Golovinomyces</taxon>
    </lineage>
</organism>
<feature type="repeat" description="ANK" evidence="1">
    <location>
        <begin position="34"/>
        <end position="67"/>
    </location>
</feature>
<evidence type="ECO:0000313" key="2">
    <source>
        <dbReference type="EMBL" id="RKF57833.1"/>
    </source>
</evidence>
<dbReference type="OrthoDB" id="241990at2759"/>
<sequence length="215" mass="24039">MESPNIFLLAADDTPRLLHVLQESPSLASSQDENGYSLLHAAASYNHLDLLRTLVTKYNVNVNMEDEDGETAIFVVETVECARLLVEELHADITIRGNDGKTALEKFTEENEFPEVAVYLRIKELEGQDDKKEAREVLDQELVTPPSLPEGFCVNIGTMIPEDAGEVVDFELKRKIEDLASRPDFEAESGQNALREIVKDALLISGERNTRPKID</sequence>
<dbReference type="SMART" id="SM00248">
    <property type="entry name" value="ANK"/>
    <property type="match status" value="1"/>
</dbReference>
<evidence type="ECO:0000313" key="3">
    <source>
        <dbReference type="Proteomes" id="UP000285405"/>
    </source>
</evidence>
<dbReference type="EMBL" id="MCBR01018692">
    <property type="protein sequence ID" value="RKF57833.1"/>
    <property type="molecule type" value="Genomic_DNA"/>
</dbReference>
<dbReference type="AlphaFoldDB" id="A0A420HK98"/>
<name>A0A420HK98_9PEZI</name>
<reference evidence="2 3" key="1">
    <citation type="journal article" date="2018" name="BMC Genomics">
        <title>Comparative genome analyses reveal sequence features reflecting distinct modes of host-adaptation between dicot and monocot powdery mildew.</title>
        <authorList>
            <person name="Wu Y."/>
            <person name="Ma X."/>
            <person name="Pan Z."/>
            <person name="Kale S.D."/>
            <person name="Song Y."/>
            <person name="King H."/>
            <person name="Zhang Q."/>
            <person name="Presley C."/>
            <person name="Deng X."/>
            <person name="Wei C.I."/>
            <person name="Xiao S."/>
        </authorList>
    </citation>
    <scope>NUCLEOTIDE SEQUENCE [LARGE SCALE GENOMIC DNA]</scope>
    <source>
        <strain evidence="2">UCSC1</strain>
    </source>
</reference>
<dbReference type="PROSITE" id="PS50088">
    <property type="entry name" value="ANK_REPEAT"/>
    <property type="match status" value="1"/>
</dbReference>